<dbReference type="Proteomes" id="UP001221757">
    <property type="component" value="Unassembled WGS sequence"/>
</dbReference>
<sequence length="142" mass="15434">MAKSIGPLVLSSRLLIENEDPMSFSEHTMSCSRIWPVPRGGAQGEAGKKTIPLGNGSEGEIHEMRFRFVYPPKEMRKVFAASPARAVFLTAGYSAIASFCFSSNSGRATDFHLFLLDAGAPKRALRLSMIASAEVFSPPDPR</sequence>
<dbReference type="AlphaFoldDB" id="A0AAD7M8X1"/>
<evidence type="ECO:0000313" key="1">
    <source>
        <dbReference type="EMBL" id="KAJ7706175.1"/>
    </source>
</evidence>
<evidence type="ECO:0000313" key="2">
    <source>
        <dbReference type="Proteomes" id="UP001221757"/>
    </source>
</evidence>
<comment type="caution">
    <text evidence="1">The sequence shown here is derived from an EMBL/GenBank/DDBJ whole genome shotgun (WGS) entry which is preliminary data.</text>
</comment>
<protein>
    <submittedName>
        <fullName evidence="1">Uncharacterized protein</fullName>
    </submittedName>
</protein>
<name>A0AAD7M8X1_MYCRO</name>
<gene>
    <name evidence="1" type="ORF">B0H17DRAFT_614308</name>
</gene>
<accession>A0AAD7M8X1</accession>
<keyword evidence="2" id="KW-1185">Reference proteome</keyword>
<reference evidence="1" key="1">
    <citation type="submission" date="2023-03" db="EMBL/GenBank/DDBJ databases">
        <title>Massive genome expansion in bonnet fungi (Mycena s.s.) driven by repeated elements and novel gene families across ecological guilds.</title>
        <authorList>
            <consortium name="Lawrence Berkeley National Laboratory"/>
            <person name="Harder C.B."/>
            <person name="Miyauchi S."/>
            <person name="Viragh M."/>
            <person name="Kuo A."/>
            <person name="Thoen E."/>
            <person name="Andreopoulos B."/>
            <person name="Lu D."/>
            <person name="Skrede I."/>
            <person name="Drula E."/>
            <person name="Henrissat B."/>
            <person name="Morin E."/>
            <person name="Kohler A."/>
            <person name="Barry K."/>
            <person name="LaButti K."/>
            <person name="Morin E."/>
            <person name="Salamov A."/>
            <person name="Lipzen A."/>
            <person name="Mereny Z."/>
            <person name="Hegedus B."/>
            <person name="Baldrian P."/>
            <person name="Stursova M."/>
            <person name="Weitz H."/>
            <person name="Taylor A."/>
            <person name="Grigoriev I.V."/>
            <person name="Nagy L.G."/>
            <person name="Martin F."/>
            <person name="Kauserud H."/>
        </authorList>
    </citation>
    <scope>NUCLEOTIDE SEQUENCE</scope>
    <source>
        <strain evidence="1">CBHHK067</strain>
    </source>
</reference>
<proteinExistence type="predicted"/>
<dbReference type="EMBL" id="JARKIE010000007">
    <property type="protein sequence ID" value="KAJ7706175.1"/>
    <property type="molecule type" value="Genomic_DNA"/>
</dbReference>
<organism evidence="1 2">
    <name type="scientific">Mycena rosella</name>
    <name type="common">Pink bonnet</name>
    <name type="synonym">Agaricus rosellus</name>
    <dbReference type="NCBI Taxonomy" id="1033263"/>
    <lineage>
        <taxon>Eukaryota</taxon>
        <taxon>Fungi</taxon>
        <taxon>Dikarya</taxon>
        <taxon>Basidiomycota</taxon>
        <taxon>Agaricomycotina</taxon>
        <taxon>Agaricomycetes</taxon>
        <taxon>Agaricomycetidae</taxon>
        <taxon>Agaricales</taxon>
        <taxon>Marasmiineae</taxon>
        <taxon>Mycenaceae</taxon>
        <taxon>Mycena</taxon>
    </lineage>
</organism>